<protein>
    <recommendedName>
        <fullName evidence="5">Butirosin biosynthesis protein H-like</fullName>
    </recommendedName>
</protein>
<dbReference type="RefSeq" id="WP_344414328.1">
    <property type="nucleotide sequence ID" value="NZ_BAAANN010000004.1"/>
</dbReference>
<evidence type="ECO:0000259" key="1">
    <source>
        <dbReference type="Pfam" id="PF14399"/>
    </source>
</evidence>
<gene>
    <name evidence="3" type="ORF">GCM10009754_12090</name>
</gene>
<accession>A0ABN2Q945</accession>
<keyword evidence="4" id="KW-1185">Reference proteome</keyword>
<organism evidence="3 4">
    <name type="scientific">Amycolatopsis minnesotensis</name>
    <dbReference type="NCBI Taxonomy" id="337894"/>
    <lineage>
        <taxon>Bacteria</taxon>
        <taxon>Bacillati</taxon>
        <taxon>Actinomycetota</taxon>
        <taxon>Actinomycetes</taxon>
        <taxon>Pseudonocardiales</taxon>
        <taxon>Pseudonocardiaceae</taxon>
        <taxon>Amycolatopsis</taxon>
    </lineage>
</organism>
<dbReference type="Pfam" id="PF16169">
    <property type="entry name" value="DUF4872"/>
    <property type="match status" value="1"/>
</dbReference>
<evidence type="ECO:0008006" key="5">
    <source>
        <dbReference type="Google" id="ProtNLM"/>
    </source>
</evidence>
<dbReference type="InterPro" id="IPR026935">
    <property type="entry name" value="BtrH_N"/>
</dbReference>
<evidence type="ECO:0000313" key="4">
    <source>
        <dbReference type="Proteomes" id="UP001501116"/>
    </source>
</evidence>
<dbReference type="EMBL" id="BAAANN010000004">
    <property type="protein sequence ID" value="GAA1945841.1"/>
    <property type="molecule type" value="Genomic_DNA"/>
</dbReference>
<feature type="domain" description="Butirosin biosynthesis protein H N-terminal" evidence="1">
    <location>
        <begin position="13"/>
        <end position="149"/>
    </location>
</feature>
<reference evidence="3 4" key="1">
    <citation type="journal article" date="2019" name="Int. J. Syst. Evol. Microbiol.">
        <title>The Global Catalogue of Microorganisms (GCM) 10K type strain sequencing project: providing services to taxonomists for standard genome sequencing and annotation.</title>
        <authorList>
            <consortium name="The Broad Institute Genomics Platform"/>
            <consortium name="The Broad Institute Genome Sequencing Center for Infectious Disease"/>
            <person name="Wu L."/>
            <person name="Ma J."/>
        </authorList>
    </citation>
    <scope>NUCLEOTIDE SEQUENCE [LARGE SCALE GENOMIC DNA]</scope>
    <source>
        <strain evidence="3 4">JCM 14545</strain>
    </source>
</reference>
<proteinExistence type="predicted"/>
<dbReference type="InterPro" id="IPR032369">
    <property type="entry name" value="DUF4872"/>
</dbReference>
<dbReference type="Proteomes" id="UP001501116">
    <property type="component" value="Unassembled WGS sequence"/>
</dbReference>
<comment type="caution">
    <text evidence="3">The sequence shown here is derived from an EMBL/GenBank/DDBJ whole genome shotgun (WGS) entry which is preliminary data.</text>
</comment>
<sequence length="380" mass="41506">MYQLRGGRQPDVSALAHVLAHHGAEIGAEITEPLLFAASGGIGASYRLSEFTHDGSKPLRLGFRAHPREPLTWLKSTVDRLKLEADIETTGRAKTAARKLSAELDAGTPAIVLPDRYTAGYWHLPPSADGAGGHFVVAYRENGKVLLDDRNREPLPVERAVLDAARDRIGADKNVTLLVRSGEFGDLADAVRRGLEDCVKQKSDWAKWAKLLTDRKAGKGWPSVFRDRRGLVGALLSVAEAVDPAGMTGGHLRDLFADSLDEAAELLEIPELAEQATRWRAIGQRWLDLGDLALSGDNTEFAWLRDLSRTVANAVRDGKDAVENANELQRLRAHYDAEAPFTEEEAGRLFTDMAILLTDIHRAESESLTALSEVVAGARK</sequence>
<name>A0ABN2Q945_9PSEU</name>
<evidence type="ECO:0000259" key="2">
    <source>
        <dbReference type="Pfam" id="PF16169"/>
    </source>
</evidence>
<dbReference type="Pfam" id="PF14399">
    <property type="entry name" value="BtrH_N"/>
    <property type="match status" value="1"/>
</dbReference>
<feature type="domain" description="DUF4872" evidence="2">
    <location>
        <begin position="221"/>
        <end position="301"/>
    </location>
</feature>
<evidence type="ECO:0000313" key="3">
    <source>
        <dbReference type="EMBL" id="GAA1945841.1"/>
    </source>
</evidence>